<feature type="transmembrane region" description="Helical" evidence="1">
    <location>
        <begin position="270"/>
        <end position="294"/>
    </location>
</feature>
<feature type="transmembrane region" description="Helical" evidence="1">
    <location>
        <begin position="148"/>
        <end position="171"/>
    </location>
</feature>
<dbReference type="Pfam" id="PF07690">
    <property type="entry name" value="MFS_1"/>
    <property type="match status" value="1"/>
</dbReference>
<reference evidence="3 4" key="1">
    <citation type="journal article" date="2019" name="Int. J. Syst. Evol. Microbiol.">
        <title>The Global Catalogue of Microorganisms (GCM) 10K type strain sequencing project: providing services to taxonomists for standard genome sequencing and annotation.</title>
        <authorList>
            <consortium name="The Broad Institute Genomics Platform"/>
            <consortium name="The Broad Institute Genome Sequencing Center for Infectious Disease"/>
            <person name="Wu L."/>
            <person name="Ma J."/>
        </authorList>
    </citation>
    <scope>NUCLEOTIDE SEQUENCE [LARGE SCALE GENOMIC DNA]</scope>
    <source>
        <strain evidence="3 4">JCM 17504</strain>
    </source>
</reference>
<feature type="domain" description="Major facilitator superfamily (MFS) profile" evidence="2">
    <location>
        <begin position="1"/>
        <end position="326"/>
    </location>
</feature>
<dbReference type="InterPro" id="IPR036259">
    <property type="entry name" value="MFS_trans_sf"/>
</dbReference>
<feature type="transmembrane region" description="Helical" evidence="1">
    <location>
        <begin position="183"/>
        <end position="201"/>
    </location>
</feature>
<comment type="caution">
    <text evidence="3">The sequence shown here is derived from an EMBL/GenBank/DDBJ whole genome shotgun (WGS) entry which is preliminary data.</text>
</comment>
<dbReference type="AlphaFoldDB" id="A0AAV3UQB2"/>
<dbReference type="PANTHER" id="PTHR11360">
    <property type="entry name" value="MONOCARBOXYLATE TRANSPORTER"/>
    <property type="match status" value="1"/>
</dbReference>
<dbReference type="EMBL" id="BAABKX010000030">
    <property type="protein sequence ID" value="GAA5064169.1"/>
    <property type="molecule type" value="Genomic_DNA"/>
</dbReference>
<dbReference type="InterPro" id="IPR011701">
    <property type="entry name" value="MFS"/>
</dbReference>
<dbReference type="Proteomes" id="UP001501729">
    <property type="component" value="Unassembled WGS sequence"/>
</dbReference>
<dbReference type="PROSITE" id="PS50850">
    <property type="entry name" value="MFS"/>
    <property type="match status" value="1"/>
</dbReference>
<evidence type="ECO:0000256" key="1">
    <source>
        <dbReference type="SAM" id="Phobius"/>
    </source>
</evidence>
<evidence type="ECO:0000259" key="2">
    <source>
        <dbReference type="PROSITE" id="PS50850"/>
    </source>
</evidence>
<evidence type="ECO:0000313" key="3">
    <source>
        <dbReference type="EMBL" id="GAA5064169.1"/>
    </source>
</evidence>
<organism evidence="3 4">
    <name type="scientific">Haladaptatus pallidirubidus</name>
    <dbReference type="NCBI Taxonomy" id="1008152"/>
    <lineage>
        <taxon>Archaea</taxon>
        <taxon>Methanobacteriati</taxon>
        <taxon>Methanobacteriota</taxon>
        <taxon>Stenosarchaea group</taxon>
        <taxon>Halobacteria</taxon>
        <taxon>Halobacteriales</taxon>
        <taxon>Haladaptataceae</taxon>
        <taxon>Haladaptatus</taxon>
    </lineage>
</organism>
<dbReference type="SUPFAM" id="SSF103473">
    <property type="entry name" value="MFS general substrate transporter"/>
    <property type="match status" value="1"/>
</dbReference>
<evidence type="ECO:0000313" key="4">
    <source>
        <dbReference type="Proteomes" id="UP001501729"/>
    </source>
</evidence>
<sequence>MGLLGIGFGGVTMSTSFTQIILFYSIIASLGLSVVYVVSFATVPRWFKRRRGFAGGIASSGTGVGMLFATPAASALIVAVGWRSTYALFLLAALALLAIAFLVIADSPRRLDVNISREFSNAPEFESQKTSWRTQLSETVAVARTPSFLLVFFGWVCIYATLYIVFANLVIYTADTGMGRSVGVWALGLIGGATSLARLGIGLVSDKLGRTRVFVVCSGVMGLSTFMLAMINSAAAVFIFAIIYGAAYGGNGALLSPLTADLFGAKNINVIFGLISVSFAISGLLAPPLAGLIYDAFASYVPAFVAAGLIGVLGAGMVALGGDIAPSQ</sequence>
<name>A0AAV3UQB2_9EURY</name>
<dbReference type="InterPro" id="IPR050327">
    <property type="entry name" value="Proton-linked_MCT"/>
</dbReference>
<feature type="transmembrane region" description="Helical" evidence="1">
    <location>
        <begin position="213"/>
        <end position="231"/>
    </location>
</feature>
<keyword evidence="1" id="KW-0472">Membrane</keyword>
<accession>A0AAV3UQB2</accession>
<feature type="transmembrane region" description="Helical" evidence="1">
    <location>
        <begin position="300"/>
        <end position="320"/>
    </location>
</feature>
<feature type="transmembrane region" description="Helical" evidence="1">
    <location>
        <begin position="237"/>
        <end position="258"/>
    </location>
</feature>
<feature type="transmembrane region" description="Helical" evidence="1">
    <location>
        <begin position="53"/>
        <end position="80"/>
    </location>
</feature>
<feature type="transmembrane region" description="Helical" evidence="1">
    <location>
        <begin position="86"/>
        <end position="105"/>
    </location>
</feature>
<proteinExistence type="predicted"/>
<gene>
    <name evidence="3" type="ORF">GCM10025751_53370</name>
</gene>
<dbReference type="PANTHER" id="PTHR11360:SF284">
    <property type="entry name" value="EG:103B4.3 PROTEIN-RELATED"/>
    <property type="match status" value="1"/>
</dbReference>
<keyword evidence="4" id="KW-1185">Reference proteome</keyword>
<dbReference type="Gene3D" id="1.20.1250.20">
    <property type="entry name" value="MFS general substrate transporter like domains"/>
    <property type="match status" value="2"/>
</dbReference>
<keyword evidence="1" id="KW-0812">Transmembrane</keyword>
<dbReference type="InterPro" id="IPR020846">
    <property type="entry name" value="MFS_dom"/>
</dbReference>
<keyword evidence="1" id="KW-1133">Transmembrane helix</keyword>
<protein>
    <recommendedName>
        <fullName evidence="2">Major facilitator superfamily (MFS) profile domain-containing protein</fullName>
    </recommendedName>
</protein>
<feature type="transmembrane region" description="Helical" evidence="1">
    <location>
        <begin position="20"/>
        <end position="41"/>
    </location>
</feature>
<dbReference type="GO" id="GO:0022857">
    <property type="term" value="F:transmembrane transporter activity"/>
    <property type="evidence" value="ECO:0007669"/>
    <property type="project" value="InterPro"/>
</dbReference>